<keyword evidence="1" id="KW-0808">Transferase</keyword>
<keyword evidence="4" id="KW-0804">Transcription</keyword>
<gene>
    <name evidence="6" type="ORF">MKK62_24730</name>
</gene>
<sequence length="226" mass="24481">MRLAALVREIQEDDTIGLSTALGKLTSSAAHDVPGAQYAGITAVDENGGIHAATATHRYSALLDYLQQRYDQGPCLEAARQRHSVSVTDLVGDSRWPNFRAAALDATPVRSMICFDLSAGSQSFGALNLHAEPPHSFGAEAFDIAHTYSIHIAAVWNSLLRMGRIQSALRSRDIIGQAEGMLMHRFGISADEAFVLLERLATSAKLPLDDICTRLALRREVDPGDL</sequence>
<dbReference type="Gene3D" id="3.30.450.40">
    <property type="match status" value="1"/>
</dbReference>
<evidence type="ECO:0000313" key="7">
    <source>
        <dbReference type="Proteomes" id="UP001055336"/>
    </source>
</evidence>
<accession>A0ABY3VPS4</accession>
<evidence type="ECO:0000256" key="3">
    <source>
        <dbReference type="ARBA" id="ARBA00023015"/>
    </source>
</evidence>
<feature type="domain" description="ANTAR" evidence="5">
    <location>
        <begin position="155"/>
        <end position="216"/>
    </location>
</feature>
<dbReference type="SUPFAM" id="SSF55781">
    <property type="entry name" value="GAF domain-like"/>
    <property type="match status" value="1"/>
</dbReference>
<dbReference type="EMBL" id="CP092488">
    <property type="protein sequence ID" value="UMB69503.2"/>
    <property type="molecule type" value="Genomic_DNA"/>
</dbReference>
<dbReference type="Gene3D" id="1.10.10.10">
    <property type="entry name" value="Winged helix-like DNA-binding domain superfamily/Winged helix DNA-binding domain"/>
    <property type="match status" value="1"/>
</dbReference>
<dbReference type="Proteomes" id="UP001055336">
    <property type="component" value="Chromosome"/>
</dbReference>
<dbReference type="PROSITE" id="PS50921">
    <property type="entry name" value="ANTAR"/>
    <property type="match status" value="1"/>
</dbReference>
<reference evidence="6" key="1">
    <citation type="submission" date="2022-08" db="EMBL/GenBank/DDBJ databases">
        <title>Whole genome sequencing of non-tuberculosis mycobacteria type-strains.</title>
        <authorList>
            <person name="Igarashi Y."/>
            <person name="Osugi A."/>
            <person name="Mitarai S."/>
        </authorList>
    </citation>
    <scope>NUCLEOTIDE SEQUENCE</scope>
    <source>
        <strain evidence="6">DSM 45127</strain>
    </source>
</reference>
<proteinExistence type="predicted"/>
<dbReference type="SUPFAM" id="SSF52172">
    <property type="entry name" value="CheY-like"/>
    <property type="match status" value="1"/>
</dbReference>
<dbReference type="PIRSF" id="PIRSF036625">
    <property type="entry name" value="GAF_ANTAR"/>
    <property type="match status" value="1"/>
</dbReference>
<keyword evidence="7" id="KW-1185">Reference proteome</keyword>
<dbReference type="InterPro" id="IPR011006">
    <property type="entry name" value="CheY-like_superfamily"/>
</dbReference>
<evidence type="ECO:0000256" key="4">
    <source>
        <dbReference type="ARBA" id="ARBA00023163"/>
    </source>
</evidence>
<name>A0ABY3VPS4_9MYCO</name>
<dbReference type="SMART" id="SM01012">
    <property type="entry name" value="ANTAR"/>
    <property type="match status" value="1"/>
</dbReference>
<keyword evidence="3" id="KW-0805">Transcription regulation</keyword>
<evidence type="ECO:0000259" key="5">
    <source>
        <dbReference type="PROSITE" id="PS50921"/>
    </source>
</evidence>
<dbReference type="InterPro" id="IPR012074">
    <property type="entry name" value="GAF_ANTAR"/>
</dbReference>
<keyword evidence="2" id="KW-0418">Kinase</keyword>
<evidence type="ECO:0000256" key="2">
    <source>
        <dbReference type="ARBA" id="ARBA00022777"/>
    </source>
</evidence>
<dbReference type="InterPro" id="IPR005561">
    <property type="entry name" value="ANTAR"/>
</dbReference>
<evidence type="ECO:0000256" key="1">
    <source>
        <dbReference type="ARBA" id="ARBA00022679"/>
    </source>
</evidence>
<dbReference type="Pfam" id="PF13185">
    <property type="entry name" value="GAF_2"/>
    <property type="match status" value="1"/>
</dbReference>
<dbReference type="RefSeq" id="WP_260060479.1">
    <property type="nucleotide sequence ID" value="NZ_CP092488.2"/>
</dbReference>
<dbReference type="Pfam" id="PF03861">
    <property type="entry name" value="ANTAR"/>
    <property type="match status" value="1"/>
</dbReference>
<dbReference type="InterPro" id="IPR036388">
    <property type="entry name" value="WH-like_DNA-bd_sf"/>
</dbReference>
<organism evidence="6 7">
    <name type="scientific">Mycobacterium paraterrae</name>
    <dbReference type="NCBI Taxonomy" id="577492"/>
    <lineage>
        <taxon>Bacteria</taxon>
        <taxon>Bacillati</taxon>
        <taxon>Actinomycetota</taxon>
        <taxon>Actinomycetes</taxon>
        <taxon>Mycobacteriales</taxon>
        <taxon>Mycobacteriaceae</taxon>
        <taxon>Mycobacterium</taxon>
    </lineage>
</organism>
<evidence type="ECO:0000313" key="6">
    <source>
        <dbReference type="EMBL" id="UMB69503.2"/>
    </source>
</evidence>
<dbReference type="InterPro" id="IPR029016">
    <property type="entry name" value="GAF-like_dom_sf"/>
</dbReference>
<protein>
    <submittedName>
        <fullName evidence="6">GAF and ANTAR domain-containing protein</fullName>
    </submittedName>
</protein>
<dbReference type="InterPro" id="IPR003018">
    <property type="entry name" value="GAF"/>
</dbReference>